<keyword evidence="3" id="KW-1185">Reference proteome</keyword>
<keyword evidence="1" id="KW-0732">Signal</keyword>
<feature type="signal peptide" evidence="1">
    <location>
        <begin position="1"/>
        <end position="24"/>
    </location>
</feature>
<comment type="caution">
    <text evidence="2">The sequence shown here is derived from an EMBL/GenBank/DDBJ whole genome shotgun (WGS) entry which is preliminary data.</text>
</comment>
<reference evidence="2" key="1">
    <citation type="submission" date="2020-09" db="EMBL/GenBank/DDBJ databases">
        <title>Genome-Enabled Discovery of Anthraquinone Biosynthesis in Senna tora.</title>
        <authorList>
            <person name="Kang S.-H."/>
            <person name="Pandey R.P."/>
            <person name="Lee C.-M."/>
            <person name="Sim J.-S."/>
            <person name="Jeong J.-T."/>
            <person name="Choi B.-S."/>
            <person name="Jung M."/>
            <person name="Ginzburg D."/>
            <person name="Zhao K."/>
            <person name="Won S.Y."/>
            <person name="Oh T.-J."/>
            <person name="Yu Y."/>
            <person name="Kim N.-H."/>
            <person name="Lee O.R."/>
            <person name="Lee T.-H."/>
            <person name="Bashyal P."/>
            <person name="Kim T.-S."/>
            <person name="Lee W.-H."/>
            <person name="Kawkins C."/>
            <person name="Kim C.-K."/>
            <person name="Kim J.S."/>
            <person name="Ahn B.O."/>
            <person name="Rhee S.Y."/>
            <person name="Sohng J.K."/>
        </authorList>
    </citation>
    <scope>NUCLEOTIDE SEQUENCE</scope>
    <source>
        <tissue evidence="2">Leaf</tissue>
    </source>
</reference>
<sequence>MKKGIALILAIIAAMMMMWSMANASRDDNVYYVKNGESKISSSYEDPEYCFNMCFGRCVTDPSMTPSTCKAECDAECA</sequence>
<name>A0A834X1I0_9FABA</name>
<evidence type="ECO:0000256" key="1">
    <source>
        <dbReference type="SAM" id="SignalP"/>
    </source>
</evidence>
<dbReference type="Proteomes" id="UP000634136">
    <property type="component" value="Unassembled WGS sequence"/>
</dbReference>
<proteinExistence type="predicted"/>
<dbReference type="AlphaFoldDB" id="A0A834X1I0"/>
<protein>
    <submittedName>
        <fullName evidence="2">Uncharacterized protein</fullName>
    </submittedName>
</protein>
<evidence type="ECO:0000313" key="3">
    <source>
        <dbReference type="Proteomes" id="UP000634136"/>
    </source>
</evidence>
<organism evidence="2 3">
    <name type="scientific">Senna tora</name>
    <dbReference type="NCBI Taxonomy" id="362788"/>
    <lineage>
        <taxon>Eukaryota</taxon>
        <taxon>Viridiplantae</taxon>
        <taxon>Streptophyta</taxon>
        <taxon>Embryophyta</taxon>
        <taxon>Tracheophyta</taxon>
        <taxon>Spermatophyta</taxon>
        <taxon>Magnoliopsida</taxon>
        <taxon>eudicotyledons</taxon>
        <taxon>Gunneridae</taxon>
        <taxon>Pentapetalae</taxon>
        <taxon>rosids</taxon>
        <taxon>fabids</taxon>
        <taxon>Fabales</taxon>
        <taxon>Fabaceae</taxon>
        <taxon>Caesalpinioideae</taxon>
        <taxon>Cassia clade</taxon>
        <taxon>Senna</taxon>
    </lineage>
</organism>
<dbReference type="EMBL" id="JAAIUW010000004">
    <property type="protein sequence ID" value="KAF7836705.1"/>
    <property type="molecule type" value="Genomic_DNA"/>
</dbReference>
<accession>A0A834X1I0</accession>
<evidence type="ECO:0000313" key="2">
    <source>
        <dbReference type="EMBL" id="KAF7836705.1"/>
    </source>
</evidence>
<gene>
    <name evidence="2" type="ORF">G2W53_011564</name>
</gene>
<feature type="chain" id="PRO_5032368630" evidence="1">
    <location>
        <begin position="25"/>
        <end position="78"/>
    </location>
</feature>